<feature type="coiled-coil region" evidence="1">
    <location>
        <begin position="344"/>
        <end position="406"/>
    </location>
</feature>
<dbReference type="PROSITE" id="PS51257">
    <property type="entry name" value="PROKAR_LIPOPROTEIN"/>
    <property type="match status" value="1"/>
</dbReference>
<dbReference type="PANTHER" id="PTHR30203">
    <property type="entry name" value="OUTER MEMBRANE CATION EFFLUX PROTEIN"/>
    <property type="match status" value="1"/>
</dbReference>
<dbReference type="GO" id="GO:0015562">
    <property type="term" value="F:efflux transmembrane transporter activity"/>
    <property type="evidence" value="ECO:0007669"/>
    <property type="project" value="InterPro"/>
</dbReference>
<keyword evidence="5" id="KW-1185">Reference proteome</keyword>
<feature type="signal peptide" evidence="3">
    <location>
        <begin position="1"/>
        <end position="23"/>
    </location>
</feature>
<keyword evidence="3" id="KW-0732">Signal</keyword>
<sequence length="997" mass="111795" precursor="true">MQFSIPKRRLGLALLAIAGPIIAGCSQSQHRLNADKDAYCAIAQRNGDPRWAASDVGIDMDSRSRYFDPFDPDCSPMPVDDPASHQYMHCVDGKKGWEHWGDNGVRSDLENPQWRVRLTEYAEITDDNAVRLDVDSAVQLAYVHSPLHQRNLETLYLTSLDVTGERFRLDTQFFGGNSLDYNHQGRSAPATIAFNPVLNQYDVIGPFGINESNRLNVTSDIEAKRRFATAGEVLVGFANSFAFEFTGNDVSLASSIANFSFIQPLLRGAGRDVALEQLTLSERRLLANLRAYSQFRQGFFTQIVIGELGVTGPQRGGLSTSLQSFSGVGGVNGYLGLLQQSQQIRNTEGNLRLQLRTLERLEALYDNELIDIVQVDQFRQNIEVTRANLLDQTNSLELAIDNYKTQILGLPADLPVDLDEELVQQFQLFPIESTSLLVSLLKLQDRIGEIGELSDLATRVEILDEKLSTLSKQNFSDVDRTLRRLQTLVENAAKRARLVDALQDEEPGQLSQQLSDATKRLETIIDSLTESNFADTIVKESRGFSEMLSGCQTVLEQSDANDLSREPEQFLHDVQQLVDPVRELFSSARSDLQRLEEVAPERQRSMNADEKARFKRDRERLNERLDELENGESGFDVAVQQLKELRESYSAKNRLQTIRGLTAWVQSYLQLVERLSLIPAQARLEVIGVDEVDLEPEAAFQIALDNRLDFMNGRAALVDSWRAIQVAADALQSDLTITANGDVRTARNNPVDFRGSTSRLRLGIEFDAPLARLLERNGYRESLIQYQRNRRNLIQSQDSLQKGIRALLRTLQQRRLQLEIQRRAVTISLRRVDQTQLSLLTPPPQVQPGARPQINPTTAINLLSAQGALQTSQNSFLAAWLNYYATRLRLYRELGVMQLDTSGRWIETAVDFAVANDSETTDSLAPPIPVDPVPGDDLELDFPRQVNELEFGQRLPPSQDTGRAALADQPAALDGWSTDRIGHPPVHVAENRHATTK</sequence>
<evidence type="ECO:0000313" key="4">
    <source>
        <dbReference type="EMBL" id="QDT10597.1"/>
    </source>
</evidence>
<evidence type="ECO:0008006" key="6">
    <source>
        <dbReference type="Google" id="ProtNLM"/>
    </source>
</evidence>
<protein>
    <recommendedName>
        <fullName evidence="6">Outer membrane efflux protein</fullName>
    </recommendedName>
</protein>
<dbReference type="AlphaFoldDB" id="A0A517NTZ1"/>
<dbReference type="InterPro" id="IPR010131">
    <property type="entry name" value="MdtP/NodT-like"/>
</dbReference>
<evidence type="ECO:0000313" key="5">
    <source>
        <dbReference type="Proteomes" id="UP000319817"/>
    </source>
</evidence>
<feature type="chain" id="PRO_5021723678" description="Outer membrane efflux protein" evidence="3">
    <location>
        <begin position="24"/>
        <end position="997"/>
    </location>
</feature>
<reference evidence="4 5" key="1">
    <citation type="submission" date="2019-02" db="EMBL/GenBank/DDBJ databases">
        <title>Deep-cultivation of Planctomycetes and their phenomic and genomic characterization uncovers novel biology.</title>
        <authorList>
            <person name="Wiegand S."/>
            <person name="Jogler M."/>
            <person name="Boedeker C."/>
            <person name="Pinto D."/>
            <person name="Vollmers J."/>
            <person name="Rivas-Marin E."/>
            <person name="Kohn T."/>
            <person name="Peeters S.H."/>
            <person name="Heuer A."/>
            <person name="Rast P."/>
            <person name="Oberbeckmann S."/>
            <person name="Bunk B."/>
            <person name="Jeske O."/>
            <person name="Meyerdierks A."/>
            <person name="Storesund J.E."/>
            <person name="Kallscheuer N."/>
            <person name="Luecker S."/>
            <person name="Lage O.M."/>
            <person name="Pohl T."/>
            <person name="Merkel B.J."/>
            <person name="Hornburger P."/>
            <person name="Mueller R.-W."/>
            <person name="Bruemmer F."/>
            <person name="Labrenz M."/>
            <person name="Spormann A.M."/>
            <person name="Op den Camp H."/>
            <person name="Overmann J."/>
            <person name="Amann R."/>
            <person name="Jetten M.S.M."/>
            <person name="Mascher T."/>
            <person name="Medema M.H."/>
            <person name="Devos D.P."/>
            <person name="Kaster A.-K."/>
            <person name="Ovreas L."/>
            <person name="Rohde M."/>
            <person name="Galperin M.Y."/>
            <person name="Jogler C."/>
        </authorList>
    </citation>
    <scope>NUCLEOTIDE SEQUENCE [LARGE SCALE GENOMIC DNA]</scope>
    <source>
        <strain evidence="4 5">K23_9</strain>
    </source>
</reference>
<dbReference type="SUPFAM" id="SSF56954">
    <property type="entry name" value="Outer membrane efflux proteins (OEP)"/>
    <property type="match status" value="2"/>
</dbReference>
<evidence type="ECO:0000256" key="1">
    <source>
        <dbReference type="SAM" id="Coils"/>
    </source>
</evidence>
<dbReference type="Proteomes" id="UP000319817">
    <property type="component" value="Chromosome"/>
</dbReference>
<gene>
    <name evidence="4" type="ORF">K239x_25540</name>
</gene>
<dbReference type="PANTHER" id="PTHR30203:SF33">
    <property type="entry name" value="BLR4455 PROTEIN"/>
    <property type="match status" value="1"/>
</dbReference>
<dbReference type="Gene3D" id="1.20.1600.10">
    <property type="entry name" value="Outer membrane efflux proteins (OEP)"/>
    <property type="match status" value="2"/>
</dbReference>
<accession>A0A517NTZ1</accession>
<organism evidence="4 5">
    <name type="scientific">Stieleria marina</name>
    <dbReference type="NCBI Taxonomy" id="1930275"/>
    <lineage>
        <taxon>Bacteria</taxon>
        <taxon>Pseudomonadati</taxon>
        <taxon>Planctomycetota</taxon>
        <taxon>Planctomycetia</taxon>
        <taxon>Pirellulales</taxon>
        <taxon>Pirellulaceae</taxon>
        <taxon>Stieleria</taxon>
    </lineage>
</organism>
<evidence type="ECO:0000256" key="3">
    <source>
        <dbReference type="SAM" id="SignalP"/>
    </source>
</evidence>
<proteinExistence type="predicted"/>
<dbReference type="EMBL" id="CP036526">
    <property type="protein sequence ID" value="QDT10597.1"/>
    <property type="molecule type" value="Genomic_DNA"/>
</dbReference>
<keyword evidence="1" id="KW-0175">Coiled coil</keyword>
<name>A0A517NTZ1_9BACT</name>
<evidence type="ECO:0000256" key="2">
    <source>
        <dbReference type="SAM" id="MobiDB-lite"/>
    </source>
</evidence>
<feature type="region of interest" description="Disordered" evidence="2">
    <location>
        <begin position="953"/>
        <end position="997"/>
    </location>
</feature>